<dbReference type="InterPro" id="IPR001750">
    <property type="entry name" value="ND/Mrp_TM"/>
</dbReference>
<organism evidence="8">
    <name type="scientific">mine drainage metagenome</name>
    <dbReference type="NCBI Taxonomy" id="410659"/>
    <lineage>
        <taxon>unclassified sequences</taxon>
        <taxon>metagenomes</taxon>
        <taxon>ecological metagenomes</taxon>
    </lineage>
</organism>
<gene>
    <name evidence="8" type="ORF">B1A_14684</name>
</gene>
<name>T0ZP16_9ZZZZ</name>
<keyword evidence="2 5" id="KW-0812">Transmembrane</keyword>
<evidence type="ECO:0000256" key="1">
    <source>
        <dbReference type="ARBA" id="ARBA00004141"/>
    </source>
</evidence>
<comment type="subcellular location">
    <subcellularLocation>
        <location evidence="1">Membrane</location>
        <topology evidence="1">Multi-pass membrane protein</topology>
    </subcellularLocation>
</comment>
<feature type="transmembrane region" description="Helical" evidence="5">
    <location>
        <begin position="155"/>
        <end position="176"/>
    </location>
</feature>
<sequence>SPVLAFPISYVAGKYKRYLSGYIATISILISFILSFLVYLQLRSTSTPVYESYNWFGDINAGIYIDHLALVMILMVSFVSLMIHLFALYYMGKDPNKHVYFAETALFTGAMLGLIISSNLVEFFLFWELVGLCSYLLVGFWYFKPNASSAAKKAFIVTRVGDLLFLIGLSILYVSLADKIASPLSIAYIVNPASWPQILNYVGTFNLTLVGLLFMGGAAGKSAQFPLHVWIPDAMEGPTTVSALIHAATMVTAGVYLVARVYPIYTHATGALDFVLFIGAFTALFAGTIGIAA</sequence>
<reference evidence="8" key="1">
    <citation type="submission" date="2013-08" db="EMBL/GenBank/DDBJ databases">
        <authorList>
            <person name="Mendez C."/>
            <person name="Richter M."/>
            <person name="Ferrer M."/>
            <person name="Sanchez J."/>
        </authorList>
    </citation>
    <scope>NUCLEOTIDE SEQUENCE</scope>
</reference>
<feature type="transmembrane region" description="Helical" evidence="5">
    <location>
        <begin position="198"/>
        <end position="220"/>
    </location>
</feature>
<feature type="transmembrane region" description="Helical" evidence="5">
    <location>
        <begin position="21"/>
        <end position="42"/>
    </location>
</feature>
<dbReference type="PANTHER" id="PTHR42829">
    <property type="entry name" value="NADH-UBIQUINONE OXIDOREDUCTASE CHAIN 5"/>
    <property type="match status" value="1"/>
</dbReference>
<evidence type="ECO:0000259" key="6">
    <source>
        <dbReference type="Pfam" id="PF00361"/>
    </source>
</evidence>
<dbReference type="InterPro" id="IPR001516">
    <property type="entry name" value="Proton_antipo_N"/>
</dbReference>
<comment type="caution">
    <text evidence="8">The sequence shown here is derived from an EMBL/GenBank/DDBJ whole genome shotgun (WGS) entry which is preliminary data.</text>
</comment>
<accession>T0ZP16</accession>
<feature type="transmembrane region" description="Helical" evidence="5">
    <location>
        <begin position="241"/>
        <end position="262"/>
    </location>
</feature>
<feature type="non-terminal residue" evidence="8">
    <location>
        <position position="1"/>
    </location>
</feature>
<feature type="transmembrane region" description="Helical" evidence="5">
    <location>
        <begin position="62"/>
        <end position="87"/>
    </location>
</feature>
<dbReference type="GO" id="GO:0016020">
    <property type="term" value="C:membrane"/>
    <property type="evidence" value="ECO:0007669"/>
    <property type="project" value="UniProtKB-SubCell"/>
</dbReference>
<dbReference type="GO" id="GO:0042773">
    <property type="term" value="P:ATP synthesis coupled electron transport"/>
    <property type="evidence" value="ECO:0007669"/>
    <property type="project" value="InterPro"/>
</dbReference>
<dbReference type="EMBL" id="AUZX01010786">
    <property type="protein sequence ID" value="EQD46237.1"/>
    <property type="molecule type" value="Genomic_DNA"/>
</dbReference>
<feature type="domain" description="NADH:quinone oxidoreductase/Mrp antiporter transmembrane" evidence="6">
    <location>
        <begin position="117"/>
        <end position="292"/>
    </location>
</feature>
<dbReference type="Pfam" id="PF00361">
    <property type="entry name" value="Proton_antipo_M"/>
    <property type="match status" value="1"/>
</dbReference>
<keyword evidence="4 5" id="KW-0472">Membrane</keyword>
<dbReference type="Pfam" id="PF00662">
    <property type="entry name" value="Proton_antipo_N"/>
    <property type="match status" value="1"/>
</dbReference>
<feature type="non-terminal residue" evidence="8">
    <location>
        <position position="293"/>
    </location>
</feature>
<proteinExistence type="predicted"/>
<dbReference type="GO" id="GO:0015990">
    <property type="term" value="P:electron transport coupled proton transport"/>
    <property type="evidence" value="ECO:0007669"/>
    <property type="project" value="TreeGrafter"/>
</dbReference>
<feature type="domain" description="NADH-Ubiquinone oxidoreductase (complex I) chain 5 N-terminal" evidence="7">
    <location>
        <begin position="58"/>
        <end position="101"/>
    </location>
</feature>
<evidence type="ECO:0000256" key="2">
    <source>
        <dbReference type="ARBA" id="ARBA00022692"/>
    </source>
</evidence>
<dbReference type="PRINTS" id="PR01434">
    <property type="entry name" value="NADHDHGNASE5"/>
</dbReference>
<feature type="transmembrane region" description="Helical" evidence="5">
    <location>
        <begin position="124"/>
        <end position="143"/>
    </location>
</feature>
<dbReference type="PANTHER" id="PTHR42829:SF2">
    <property type="entry name" value="NADH-UBIQUINONE OXIDOREDUCTASE CHAIN 5"/>
    <property type="match status" value="1"/>
</dbReference>
<dbReference type="AlphaFoldDB" id="T0ZP16"/>
<feature type="transmembrane region" description="Helical" evidence="5">
    <location>
        <begin position="274"/>
        <end position="292"/>
    </location>
</feature>
<protein>
    <submittedName>
        <fullName evidence="8">Proton-translocating NADH-quinone oxidoreductase, chain L</fullName>
    </submittedName>
</protein>
<evidence type="ECO:0000313" key="8">
    <source>
        <dbReference type="EMBL" id="EQD46237.1"/>
    </source>
</evidence>
<dbReference type="GO" id="GO:0008137">
    <property type="term" value="F:NADH dehydrogenase (ubiquinone) activity"/>
    <property type="evidence" value="ECO:0007669"/>
    <property type="project" value="InterPro"/>
</dbReference>
<dbReference type="GO" id="GO:0003954">
    <property type="term" value="F:NADH dehydrogenase activity"/>
    <property type="evidence" value="ECO:0007669"/>
    <property type="project" value="TreeGrafter"/>
</dbReference>
<dbReference type="InterPro" id="IPR003945">
    <property type="entry name" value="NU5C-like"/>
</dbReference>
<reference evidence="8" key="2">
    <citation type="journal article" date="2014" name="ISME J.">
        <title>Microbial stratification in low pH oxic and suboxic macroscopic growths along an acid mine drainage.</title>
        <authorList>
            <person name="Mendez-Garcia C."/>
            <person name="Mesa V."/>
            <person name="Sprenger R.R."/>
            <person name="Richter M."/>
            <person name="Diez M.S."/>
            <person name="Solano J."/>
            <person name="Bargiela R."/>
            <person name="Golyshina O.V."/>
            <person name="Manteca A."/>
            <person name="Ramos J.L."/>
            <person name="Gallego J.R."/>
            <person name="Llorente I."/>
            <person name="Martins Dos Santos V.A."/>
            <person name="Jensen O.N."/>
            <person name="Pelaez A.I."/>
            <person name="Sanchez J."/>
            <person name="Ferrer M."/>
        </authorList>
    </citation>
    <scope>NUCLEOTIDE SEQUENCE</scope>
</reference>
<evidence type="ECO:0000256" key="5">
    <source>
        <dbReference type="SAM" id="Phobius"/>
    </source>
</evidence>
<keyword evidence="3 5" id="KW-1133">Transmembrane helix</keyword>
<evidence type="ECO:0000259" key="7">
    <source>
        <dbReference type="Pfam" id="PF00662"/>
    </source>
</evidence>
<evidence type="ECO:0000256" key="3">
    <source>
        <dbReference type="ARBA" id="ARBA00022989"/>
    </source>
</evidence>
<feature type="transmembrane region" description="Helical" evidence="5">
    <location>
        <begin position="99"/>
        <end position="118"/>
    </location>
</feature>
<evidence type="ECO:0000256" key="4">
    <source>
        <dbReference type="ARBA" id="ARBA00023136"/>
    </source>
</evidence>